<evidence type="ECO:0000256" key="1">
    <source>
        <dbReference type="SAM" id="Phobius"/>
    </source>
</evidence>
<keyword evidence="1" id="KW-1133">Transmembrane helix</keyword>
<evidence type="ECO:0000259" key="2">
    <source>
        <dbReference type="Pfam" id="PF00361"/>
    </source>
</evidence>
<proteinExistence type="predicted"/>
<evidence type="ECO:0000313" key="3">
    <source>
        <dbReference type="EMBL" id="EQD38637.1"/>
    </source>
</evidence>
<dbReference type="AlphaFoldDB" id="T0Z316"/>
<dbReference type="InterPro" id="IPR001750">
    <property type="entry name" value="ND/Mrp_TM"/>
</dbReference>
<reference evidence="3" key="1">
    <citation type="submission" date="2013-08" db="EMBL/GenBank/DDBJ databases">
        <authorList>
            <person name="Mendez C."/>
            <person name="Richter M."/>
            <person name="Ferrer M."/>
            <person name="Sanchez J."/>
        </authorList>
    </citation>
    <scope>NUCLEOTIDE SEQUENCE</scope>
</reference>
<feature type="transmembrane region" description="Helical" evidence="1">
    <location>
        <begin position="77"/>
        <end position="104"/>
    </location>
</feature>
<dbReference type="GO" id="GO:0008137">
    <property type="term" value="F:NADH dehydrogenase (ubiquinone) activity"/>
    <property type="evidence" value="ECO:0007669"/>
    <property type="project" value="InterPro"/>
</dbReference>
<dbReference type="GO" id="GO:0048039">
    <property type="term" value="F:ubiquinone binding"/>
    <property type="evidence" value="ECO:0007669"/>
    <property type="project" value="TreeGrafter"/>
</dbReference>
<dbReference type="GO" id="GO:0003954">
    <property type="term" value="F:NADH dehydrogenase activity"/>
    <property type="evidence" value="ECO:0007669"/>
    <property type="project" value="TreeGrafter"/>
</dbReference>
<name>T0Z316_9ZZZZ</name>
<feature type="transmembrane region" description="Helical" evidence="1">
    <location>
        <begin position="37"/>
        <end position="57"/>
    </location>
</feature>
<dbReference type="InterPro" id="IPR003918">
    <property type="entry name" value="NADH_UbQ_OxRdtase"/>
</dbReference>
<comment type="caution">
    <text evidence="3">The sequence shown here is derived from an EMBL/GenBank/DDBJ whole genome shotgun (WGS) entry which is preliminary data.</text>
</comment>
<dbReference type="EMBL" id="AUZY01010454">
    <property type="protein sequence ID" value="EQD38637.1"/>
    <property type="molecule type" value="Genomic_DNA"/>
</dbReference>
<dbReference type="GO" id="GO:0042773">
    <property type="term" value="P:ATP synthesis coupled electron transport"/>
    <property type="evidence" value="ECO:0007669"/>
    <property type="project" value="InterPro"/>
</dbReference>
<reference evidence="3" key="2">
    <citation type="journal article" date="2014" name="ISME J.">
        <title>Microbial stratification in low pH oxic and suboxic macroscopic growths along an acid mine drainage.</title>
        <authorList>
            <person name="Mendez-Garcia C."/>
            <person name="Mesa V."/>
            <person name="Sprenger R.R."/>
            <person name="Richter M."/>
            <person name="Diez M.S."/>
            <person name="Solano J."/>
            <person name="Bargiela R."/>
            <person name="Golyshina O.V."/>
            <person name="Manteca A."/>
            <person name="Ramos J.L."/>
            <person name="Gallego J.R."/>
            <person name="Llorente I."/>
            <person name="Martins Dos Santos V.A."/>
            <person name="Jensen O.N."/>
            <person name="Pelaez A.I."/>
            <person name="Sanchez J."/>
            <person name="Ferrer M."/>
        </authorList>
    </citation>
    <scope>NUCLEOTIDE SEQUENCE</scope>
</reference>
<dbReference type="PANTHER" id="PTHR43507:SF1">
    <property type="entry name" value="NADH-UBIQUINONE OXIDOREDUCTASE CHAIN 4"/>
    <property type="match status" value="1"/>
</dbReference>
<feature type="transmembrane region" description="Helical" evidence="1">
    <location>
        <begin position="116"/>
        <end position="133"/>
    </location>
</feature>
<dbReference type="Pfam" id="PF00361">
    <property type="entry name" value="Proton_antipo_M"/>
    <property type="match status" value="1"/>
</dbReference>
<accession>T0Z316</accession>
<gene>
    <name evidence="3" type="ORF">B1B_15718</name>
</gene>
<organism evidence="3">
    <name type="scientific">mine drainage metagenome</name>
    <dbReference type="NCBI Taxonomy" id="410659"/>
    <lineage>
        <taxon>unclassified sequences</taxon>
        <taxon>metagenomes</taxon>
        <taxon>ecological metagenomes</taxon>
    </lineage>
</organism>
<protein>
    <submittedName>
        <fullName evidence="3">Proton-translocating NADH-quinone oxidoreductase, chain M</fullName>
    </submittedName>
</protein>
<feature type="transmembrane region" description="Helical" evidence="1">
    <location>
        <begin position="6"/>
        <end position="25"/>
    </location>
</feature>
<dbReference type="PANTHER" id="PTHR43507">
    <property type="entry name" value="NADH-UBIQUINONE OXIDOREDUCTASE CHAIN 4"/>
    <property type="match status" value="1"/>
</dbReference>
<keyword evidence="1" id="KW-0472">Membrane</keyword>
<sequence>MLMTHWPFLSLLIWVSILGAVPVLLAGDRRPRLARWLALLVALLTLVINLAMLPGFNDTTAAMQFTESHMWIRALNVHYALGVDGIAMALILLTTITTVLVIIGAWEVIKTRVHQYMAAMLVLQGFMIGVFAATDALLFYVFFEAQLIPMFILIGVWGGPRRVYASLNSFCTRFSARFSC</sequence>
<feature type="domain" description="NADH:quinone oxidoreductase/Mrp antiporter transmembrane" evidence="2">
    <location>
        <begin position="133"/>
        <end position="175"/>
    </location>
</feature>
<keyword evidence="1" id="KW-0812">Transmembrane</keyword>
<dbReference type="GO" id="GO:0015990">
    <property type="term" value="P:electron transport coupled proton transport"/>
    <property type="evidence" value="ECO:0007669"/>
    <property type="project" value="TreeGrafter"/>
</dbReference>